<dbReference type="GO" id="GO:0005524">
    <property type="term" value="F:ATP binding"/>
    <property type="evidence" value="ECO:0007669"/>
    <property type="project" value="UniProtKB-KW"/>
</dbReference>
<gene>
    <name evidence="7" type="ORF">DFR34_10512</name>
</gene>
<evidence type="ECO:0000259" key="6">
    <source>
        <dbReference type="PROSITE" id="PS50893"/>
    </source>
</evidence>
<dbReference type="CDD" id="cd03293">
    <property type="entry name" value="ABC_NrtD_SsuB_transporters"/>
    <property type="match status" value="1"/>
</dbReference>
<keyword evidence="3" id="KW-1003">Cell membrane</keyword>
<evidence type="ECO:0000313" key="8">
    <source>
        <dbReference type="Proteomes" id="UP000247555"/>
    </source>
</evidence>
<dbReference type="Gene3D" id="3.40.50.300">
    <property type="entry name" value="P-loop containing nucleotide triphosphate hydrolases"/>
    <property type="match status" value="1"/>
</dbReference>
<dbReference type="Proteomes" id="UP000247555">
    <property type="component" value="Unassembled WGS sequence"/>
</dbReference>
<keyword evidence="4" id="KW-0547">Nucleotide-binding</keyword>
<dbReference type="InterPro" id="IPR003439">
    <property type="entry name" value="ABC_transporter-like_ATP-bd"/>
</dbReference>
<dbReference type="InterPro" id="IPR017871">
    <property type="entry name" value="ABC_transporter-like_CS"/>
</dbReference>
<evidence type="ECO:0000256" key="4">
    <source>
        <dbReference type="ARBA" id="ARBA00022741"/>
    </source>
</evidence>
<reference evidence="7 8" key="1">
    <citation type="submission" date="2018-05" db="EMBL/GenBank/DDBJ databases">
        <title>Genomic Encyclopedia of Type Strains, Phase IV (KMG-IV): sequencing the most valuable type-strain genomes for metagenomic binning, comparative biology and taxonomic classification.</title>
        <authorList>
            <person name="Goeker M."/>
        </authorList>
    </citation>
    <scope>NUCLEOTIDE SEQUENCE [LARGE SCALE GENOMIC DNA]</scope>
    <source>
        <strain evidence="7 8">DSM 29661</strain>
    </source>
</reference>
<dbReference type="EMBL" id="QJKI01000005">
    <property type="protein sequence ID" value="PXX79814.1"/>
    <property type="molecule type" value="Genomic_DNA"/>
</dbReference>
<evidence type="ECO:0000256" key="3">
    <source>
        <dbReference type="ARBA" id="ARBA00022475"/>
    </source>
</evidence>
<dbReference type="InterPro" id="IPR003593">
    <property type="entry name" value="AAA+_ATPase"/>
</dbReference>
<name>A0A318KPA6_9NEIS</name>
<dbReference type="PANTHER" id="PTHR42788">
    <property type="entry name" value="TAURINE IMPORT ATP-BINDING PROTEIN-RELATED"/>
    <property type="match status" value="1"/>
</dbReference>
<dbReference type="SUPFAM" id="SSF52540">
    <property type="entry name" value="P-loop containing nucleoside triphosphate hydrolases"/>
    <property type="match status" value="1"/>
</dbReference>
<evidence type="ECO:0000256" key="1">
    <source>
        <dbReference type="ARBA" id="ARBA00005417"/>
    </source>
</evidence>
<dbReference type="OrthoDB" id="9783039at2"/>
<dbReference type="InterPro" id="IPR027417">
    <property type="entry name" value="P-loop_NTPase"/>
</dbReference>
<dbReference type="Pfam" id="PF00005">
    <property type="entry name" value="ABC_tran"/>
    <property type="match status" value="1"/>
</dbReference>
<dbReference type="AlphaFoldDB" id="A0A318KPA6"/>
<dbReference type="SMART" id="SM00382">
    <property type="entry name" value="AAA"/>
    <property type="match status" value="1"/>
</dbReference>
<accession>A0A318KPA6</accession>
<dbReference type="InterPro" id="IPR050166">
    <property type="entry name" value="ABC_transporter_ATP-bind"/>
</dbReference>
<feature type="domain" description="ABC transporter" evidence="6">
    <location>
        <begin position="4"/>
        <end position="240"/>
    </location>
</feature>
<comment type="caution">
    <text evidence="7">The sequence shown here is derived from an EMBL/GenBank/DDBJ whole genome shotgun (WGS) entry which is preliminary data.</text>
</comment>
<dbReference type="PANTHER" id="PTHR42788:SF13">
    <property type="entry name" value="ALIPHATIC SULFONATES IMPORT ATP-BINDING PROTEIN SSUB"/>
    <property type="match status" value="1"/>
</dbReference>
<evidence type="ECO:0000313" key="7">
    <source>
        <dbReference type="EMBL" id="PXX79814.1"/>
    </source>
</evidence>
<dbReference type="PROSITE" id="PS00211">
    <property type="entry name" value="ABC_TRANSPORTER_1"/>
    <property type="match status" value="1"/>
</dbReference>
<dbReference type="PROSITE" id="PS50893">
    <property type="entry name" value="ABC_TRANSPORTER_2"/>
    <property type="match status" value="1"/>
</dbReference>
<sequence>MSFVRFENVDLAYAPGGALAVQGLNLDIAEGEFVAVVGPSGCGKSTLMKLASGLRPPSNGYVFVDGREVGGPLKIVGMAFQAANLLPWRSTLDNVMLPLEIVEPHRGLLRKQRAEYEAQARALLARVGLDGYADKHPWELSGGMQQRASICRALIHQPRLLMLDEPFGALDAFTREELWCMLRDLWQEKPFTVILVTHDLREAVFLADTVYVMSARPGRVLLRHPIDLPRPRDLDLTYTDAFAQHVHALREHIGQPRH</sequence>
<comment type="similarity">
    <text evidence="1">Belongs to the ABC transporter superfamily.</text>
</comment>
<dbReference type="RefSeq" id="WP_110390120.1">
    <property type="nucleotide sequence ID" value="NZ_DAIPEO010000463.1"/>
</dbReference>
<keyword evidence="2" id="KW-0813">Transport</keyword>
<organism evidence="7 8">
    <name type="scientific">Rivihabitans pingtungensis</name>
    <dbReference type="NCBI Taxonomy" id="1054498"/>
    <lineage>
        <taxon>Bacteria</taxon>
        <taxon>Pseudomonadati</taxon>
        <taxon>Pseudomonadota</taxon>
        <taxon>Betaproteobacteria</taxon>
        <taxon>Neisseriales</taxon>
        <taxon>Aquaspirillaceae</taxon>
        <taxon>Rivihabitans</taxon>
    </lineage>
</organism>
<keyword evidence="3" id="KW-0472">Membrane</keyword>
<dbReference type="GO" id="GO:0016887">
    <property type="term" value="F:ATP hydrolysis activity"/>
    <property type="evidence" value="ECO:0007669"/>
    <property type="project" value="InterPro"/>
</dbReference>
<proteinExistence type="inferred from homology"/>
<evidence type="ECO:0000256" key="2">
    <source>
        <dbReference type="ARBA" id="ARBA00022448"/>
    </source>
</evidence>
<keyword evidence="8" id="KW-1185">Reference proteome</keyword>
<keyword evidence="5 7" id="KW-0067">ATP-binding</keyword>
<evidence type="ECO:0000256" key="5">
    <source>
        <dbReference type="ARBA" id="ARBA00022840"/>
    </source>
</evidence>
<protein>
    <submittedName>
        <fullName evidence="7">NitT/TauT family transport system ATP-binding protein</fullName>
    </submittedName>
</protein>